<dbReference type="Proteomes" id="UP000027154">
    <property type="component" value="Unassembled WGS sequence"/>
</dbReference>
<dbReference type="EMBL" id="JJNZ01000035">
    <property type="protein sequence ID" value="KDC50703.1"/>
    <property type="molecule type" value="Genomic_DNA"/>
</dbReference>
<gene>
    <name evidence="1" type="ORF">DC53_11550</name>
</gene>
<reference evidence="1 2" key="1">
    <citation type="submission" date="2014-04" db="EMBL/GenBank/DDBJ databases">
        <title>Pseudoalteromonas galatheae sp. nov., isolated from a deep-sea polychaete near Canal Concepcion, Chile.</title>
        <authorList>
            <person name="Machado H.R."/>
            <person name="Gram L."/>
            <person name="Vynne N.G."/>
        </authorList>
    </citation>
    <scope>NUCLEOTIDE SEQUENCE [LARGE SCALE GENOMIC DNA]</scope>
    <source>
        <strain evidence="1 2">KMM216</strain>
    </source>
</reference>
<comment type="caution">
    <text evidence="1">The sequence shown here is derived from an EMBL/GenBank/DDBJ whole genome shotgun (WGS) entry which is preliminary data.</text>
</comment>
<evidence type="ECO:0000313" key="1">
    <source>
        <dbReference type="EMBL" id="KDC50703.1"/>
    </source>
</evidence>
<proteinExistence type="predicted"/>
<evidence type="ECO:0000313" key="2">
    <source>
        <dbReference type="Proteomes" id="UP000027154"/>
    </source>
</evidence>
<name>A0ABD3Y820_9GAMM</name>
<protein>
    <submittedName>
        <fullName evidence="1">Uncharacterized protein</fullName>
    </submittedName>
</protein>
<sequence>MFPTNSKCLNPFRQCEESDACKWVKNVVLNERVEISELGSVQGCESDAFMAFTLIIILCLKISEIEGLCDSKERPALVFFWLPSPMRYK</sequence>
<dbReference type="AlphaFoldDB" id="A0ABD3Y820"/>
<organism evidence="1 2">
    <name type="scientific">Pseudoalteromonas fuliginea</name>
    <dbReference type="NCBI Taxonomy" id="1872678"/>
    <lineage>
        <taxon>Bacteria</taxon>
        <taxon>Pseudomonadati</taxon>
        <taxon>Pseudomonadota</taxon>
        <taxon>Gammaproteobacteria</taxon>
        <taxon>Alteromonadales</taxon>
        <taxon>Pseudoalteromonadaceae</taxon>
        <taxon>Pseudoalteromonas</taxon>
    </lineage>
</organism>
<accession>A0ABD3Y820</accession>